<evidence type="ECO:0000256" key="1">
    <source>
        <dbReference type="SAM" id="Phobius"/>
    </source>
</evidence>
<feature type="transmembrane region" description="Helical" evidence="1">
    <location>
        <begin position="34"/>
        <end position="57"/>
    </location>
</feature>
<geneLocation type="plasmid" evidence="2 3">
    <name>AZOBR_p5</name>
</geneLocation>
<protein>
    <submittedName>
        <fullName evidence="2">Uncharacterized protein</fullName>
    </submittedName>
</protein>
<evidence type="ECO:0000313" key="3">
    <source>
        <dbReference type="Proteomes" id="UP000007319"/>
    </source>
</evidence>
<gene>
    <name evidence="2" type="ORF">AZOBR_p50039</name>
</gene>
<organism evidence="2 3">
    <name type="scientific">Azospirillum baldaniorum</name>
    <dbReference type="NCBI Taxonomy" id="1064539"/>
    <lineage>
        <taxon>Bacteria</taxon>
        <taxon>Pseudomonadati</taxon>
        <taxon>Pseudomonadota</taxon>
        <taxon>Alphaproteobacteria</taxon>
        <taxon>Rhodospirillales</taxon>
        <taxon>Azospirillaceae</taxon>
        <taxon>Azospirillum</taxon>
    </lineage>
</organism>
<dbReference type="Proteomes" id="UP000007319">
    <property type="component" value="Plasmid AZOBR_p5"/>
</dbReference>
<keyword evidence="1" id="KW-0812">Transmembrane</keyword>
<sequence length="83" mass="9439">MLLSSLYNSRIFLTLLSSRHFRLNKLALFSGKPILQIVYFGLFLLSLCALHCHIGYLDLRACVLVKKVVNYILPAHFTLLLCG</sequence>
<accession>A0A9P1K1G1</accession>
<reference evidence="2 3" key="1">
    <citation type="journal article" date="2011" name="PLoS Genet.">
        <title>Azospirillum genomes reveal transition of bacteria from aquatic to terrestrial environments.</title>
        <authorList>
            <person name="Wisniewski-Dye F."/>
            <person name="Borziak K."/>
            <person name="Khalsa-Moyers G."/>
            <person name="Alexandre G."/>
            <person name="Sukharnikov L.O."/>
            <person name="Wuichet K."/>
            <person name="Hurst G.B."/>
            <person name="McDonald W.H."/>
            <person name="Robertson J.S."/>
            <person name="Barbe V."/>
            <person name="Calteau A."/>
            <person name="Rouy Z."/>
            <person name="Mangenot S."/>
            <person name="Prigent-Combaret C."/>
            <person name="Normand P."/>
            <person name="Boyer M."/>
            <person name="Siguier P."/>
            <person name="Dessaux Y."/>
            <person name="Elmerich C."/>
            <person name="Condemine G."/>
            <person name="Krishnen G."/>
            <person name="Kennedy I."/>
            <person name="Paterson A.H."/>
            <person name="Gonzalez V."/>
            <person name="Mavingui P."/>
            <person name="Zhulin I.B."/>
        </authorList>
    </citation>
    <scope>NUCLEOTIDE SEQUENCE [LARGE SCALE GENOMIC DNA]</scope>
    <source>
        <strain evidence="2 3">Sp245</strain>
    </source>
</reference>
<dbReference type="AlphaFoldDB" id="A0A9P1K1G1"/>
<dbReference type="EMBL" id="HE577332">
    <property type="protein sequence ID" value="CCD03812.1"/>
    <property type="molecule type" value="Genomic_DNA"/>
</dbReference>
<keyword evidence="2" id="KW-0614">Plasmid</keyword>
<dbReference type="KEGG" id="abs:AZOBR_p50039"/>
<keyword evidence="3" id="KW-1185">Reference proteome</keyword>
<keyword evidence="1" id="KW-0472">Membrane</keyword>
<keyword evidence="1" id="KW-1133">Transmembrane helix</keyword>
<proteinExistence type="predicted"/>
<evidence type="ECO:0000313" key="2">
    <source>
        <dbReference type="EMBL" id="CCD03812.1"/>
    </source>
</evidence>
<name>A0A9P1K1G1_9PROT</name>